<dbReference type="InterPro" id="IPR009100">
    <property type="entry name" value="AcylCoA_DH/oxidase_NM_dom_sf"/>
</dbReference>
<evidence type="ECO:0000259" key="6">
    <source>
        <dbReference type="Pfam" id="PF02770"/>
    </source>
</evidence>
<feature type="domain" description="Adaptive response protein AidB N-terminal" evidence="7">
    <location>
        <begin position="8"/>
        <end position="162"/>
    </location>
</feature>
<dbReference type="Gene3D" id="6.10.250.600">
    <property type="match status" value="1"/>
</dbReference>
<evidence type="ECO:0000259" key="7">
    <source>
        <dbReference type="Pfam" id="PF18158"/>
    </source>
</evidence>
<evidence type="ECO:0000256" key="4">
    <source>
        <dbReference type="RuleBase" id="RU362125"/>
    </source>
</evidence>
<dbReference type="InterPro" id="IPR009075">
    <property type="entry name" value="AcylCo_DH/oxidase_C"/>
</dbReference>
<dbReference type="SUPFAM" id="SSF47203">
    <property type="entry name" value="Acyl-CoA dehydrogenase C-terminal domain-like"/>
    <property type="match status" value="1"/>
</dbReference>
<dbReference type="SUPFAM" id="SSF56645">
    <property type="entry name" value="Acyl-CoA dehydrogenase NM domain-like"/>
    <property type="match status" value="1"/>
</dbReference>
<comment type="cofactor">
    <cofactor evidence="4">
        <name>FAD</name>
        <dbReference type="ChEBI" id="CHEBI:57692"/>
    </cofactor>
</comment>
<feature type="domain" description="Acyl-CoA oxidase/dehydrogenase middle" evidence="6">
    <location>
        <begin position="172"/>
        <end position="287"/>
    </location>
</feature>
<dbReference type="OrthoDB" id="10251155at2759"/>
<dbReference type="AlphaFoldDB" id="A0A8E2B2V3"/>
<dbReference type="InterPro" id="IPR006091">
    <property type="entry name" value="Acyl-CoA_Oxase/DH_mid-dom"/>
</dbReference>
<dbReference type="Pfam" id="PF02770">
    <property type="entry name" value="Acyl-CoA_dh_M"/>
    <property type="match status" value="1"/>
</dbReference>
<keyword evidence="2 4" id="KW-0285">Flavoprotein</keyword>
<sequence>MRVEDGFQPVPFNEDNAYTADPVLPALLKRLLSSAAFADINADLRRFGGEVMLQMRALSRLAEPPRLLQYNQWGQRIDELQTSEGWRGLQALMQREGITGLFYERKHREYSRLHGFAKLLVAGAESQVIDCPLSMTDGCARVIELMGTQAAKEDILPRLTSRDPAIAFTAGQWMTERLGGSDVSRTETVATPVPDSGPHPYGPQYILDGFKWFSSATDSDIALALARTGDNTSGSRGLSLFLVPLRDPLLRAPGAVRPPALSNHIYIHRLKNKIGTHIVPTAELSINGARAYRIGEPGAGVRGIAAVLNITRMHCVANAVGSLRKCLATATAYANVRTVEGGRKLLRDKPLHVAELAKASVVYRALTHLFFGTVLLLGKAECGVASEEETLRLRLLTPAVKAFAADRAYAASVECLTMLGGEGYMEENGLGRALRDSLVEKIWEGTVTVMSLDLVRATSKGDTLVAFAAWANRLLSACPPPFALAHAAAIGALRSALAAISSTYERPIPELVPRPALFVLAHVAAALHLLEHALWVEAVPADAEVFRRWVTEAGLDAAVAELGRAKDVDERTRVRGDAEIVFGRGCAKAHL</sequence>
<dbReference type="PANTHER" id="PTHR42707:SF2">
    <property type="entry name" value="ACD11 DEHYDROGENASE"/>
    <property type="match status" value="1"/>
</dbReference>
<accession>A0A8E2B2V3</accession>
<dbReference type="InterPro" id="IPR036250">
    <property type="entry name" value="AcylCo_DH-like_C"/>
</dbReference>
<dbReference type="Gene3D" id="1.20.140.10">
    <property type="entry name" value="Butyryl-CoA Dehydrogenase, subunit A, domain 3"/>
    <property type="match status" value="1"/>
</dbReference>
<dbReference type="Gene3D" id="2.40.110.20">
    <property type="match status" value="1"/>
</dbReference>
<evidence type="ECO:0000313" key="8">
    <source>
        <dbReference type="EMBL" id="OCH91207.1"/>
    </source>
</evidence>
<name>A0A8E2B2V3_9APHY</name>
<keyword evidence="4" id="KW-0560">Oxidoreductase</keyword>
<dbReference type="GO" id="GO:0003995">
    <property type="term" value="F:acyl-CoA dehydrogenase activity"/>
    <property type="evidence" value="ECO:0007669"/>
    <property type="project" value="TreeGrafter"/>
</dbReference>
<gene>
    <name evidence="8" type="ORF">OBBRIDRAFT_543176</name>
</gene>
<comment type="similarity">
    <text evidence="1 4">Belongs to the acyl-CoA dehydrogenase family.</text>
</comment>
<dbReference type="PANTHER" id="PTHR42707">
    <property type="entry name" value="ACYL-COA DEHYDROGENASE"/>
    <property type="match status" value="1"/>
</dbReference>
<keyword evidence="9" id="KW-1185">Reference proteome</keyword>
<feature type="domain" description="Acyl-CoA dehydrogenase/oxidase C-terminal" evidence="5">
    <location>
        <begin position="298"/>
        <end position="456"/>
    </location>
</feature>
<organism evidence="8 9">
    <name type="scientific">Obba rivulosa</name>
    <dbReference type="NCBI Taxonomy" id="1052685"/>
    <lineage>
        <taxon>Eukaryota</taxon>
        <taxon>Fungi</taxon>
        <taxon>Dikarya</taxon>
        <taxon>Basidiomycota</taxon>
        <taxon>Agaricomycotina</taxon>
        <taxon>Agaricomycetes</taxon>
        <taxon>Polyporales</taxon>
        <taxon>Gelatoporiaceae</taxon>
        <taxon>Obba</taxon>
    </lineage>
</organism>
<dbReference type="InterPro" id="IPR052904">
    <property type="entry name" value="Acyl-CoA_dehydrogenase-like"/>
</dbReference>
<dbReference type="Proteomes" id="UP000250043">
    <property type="component" value="Unassembled WGS sequence"/>
</dbReference>
<evidence type="ECO:0000259" key="5">
    <source>
        <dbReference type="Pfam" id="PF00441"/>
    </source>
</evidence>
<keyword evidence="3 4" id="KW-0274">FAD</keyword>
<evidence type="ECO:0000256" key="2">
    <source>
        <dbReference type="ARBA" id="ARBA00022630"/>
    </source>
</evidence>
<evidence type="ECO:0000313" key="9">
    <source>
        <dbReference type="Proteomes" id="UP000250043"/>
    </source>
</evidence>
<dbReference type="Pfam" id="PF00441">
    <property type="entry name" value="Acyl-CoA_dh_1"/>
    <property type="match status" value="1"/>
</dbReference>
<dbReference type="Pfam" id="PF18158">
    <property type="entry name" value="AidB_N"/>
    <property type="match status" value="1"/>
</dbReference>
<proteinExistence type="inferred from homology"/>
<evidence type="ECO:0008006" key="10">
    <source>
        <dbReference type="Google" id="ProtNLM"/>
    </source>
</evidence>
<reference evidence="8 9" key="1">
    <citation type="submission" date="2016-07" db="EMBL/GenBank/DDBJ databases">
        <title>Draft genome of the white-rot fungus Obba rivulosa 3A-2.</title>
        <authorList>
            <consortium name="DOE Joint Genome Institute"/>
            <person name="Miettinen O."/>
            <person name="Riley R."/>
            <person name="Acob R."/>
            <person name="Barry K."/>
            <person name="Cullen D."/>
            <person name="De Vries R."/>
            <person name="Hainaut M."/>
            <person name="Hatakka A."/>
            <person name="Henrissat B."/>
            <person name="Hilden K."/>
            <person name="Kuo R."/>
            <person name="Labutti K."/>
            <person name="Lipzen A."/>
            <person name="Makela M.R."/>
            <person name="Sandor L."/>
            <person name="Spatafora J.W."/>
            <person name="Grigoriev I.V."/>
            <person name="Hibbett D.S."/>
        </authorList>
    </citation>
    <scope>NUCLEOTIDE SEQUENCE [LARGE SCALE GENOMIC DNA]</scope>
    <source>
        <strain evidence="8 9">3A-2</strain>
    </source>
</reference>
<dbReference type="EMBL" id="KV722389">
    <property type="protein sequence ID" value="OCH91207.1"/>
    <property type="molecule type" value="Genomic_DNA"/>
</dbReference>
<evidence type="ECO:0000256" key="1">
    <source>
        <dbReference type="ARBA" id="ARBA00009347"/>
    </source>
</evidence>
<dbReference type="InterPro" id="IPR041504">
    <property type="entry name" value="AidB_N"/>
</dbReference>
<protein>
    <recommendedName>
        <fullName evidence="10">Acyl-CoA dehydrogenase</fullName>
    </recommendedName>
</protein>
<evidence type="ECO:0000256" key="3">
    <source>
        <dbReference type="ARBA" id="ARBA00022827"/>
    </source>
</evidence>